<evidence type="ECO:0000256" key="1">
    <source>
        <dbReference type="SAM" id="Phobius"/>
    </source>
</evidence>
<sequence>MPYRSGKDGPAVKRYLTVLFWIAALACMAILAVVLVKPIFN</sequence>
<feature type="transmembrane region" description="Helical" evidence="1">
    <location>
        <begin position="15"/>
        <end position="36"/>
    </location>
</feature>
<keyword evidence="1" id="KW-1133">Transmembrane helix</keyword>
<dbReference type="KEGG" id="vgo:GJW-30_1_03033"/>
<dbReference type="PROSITE" id="PS51257">
    <property type="entry name" value="PROKAR_LIPOPROTEIN"/>
    <property type="match status" value="1"/>
</dbReference>
<organism evidence="2 3">
    <name type="scientific">Variibacter gotjawalensis</name>
    <dbReference type="NCBI Taxonomy" id="1333996"/>
    <lineage>
        <taxon>Bacteria</taxon>
        <taxon>Pseudomonadati</taxon>
        <taxon>Pseudomonadota</taxon>
        <taxon>Alphaproteobacteria</taxon>
        <taxon>Hyphomicrobiales</taxon>
        <taxon>Nitrobacteraceae</taxon>
        <taxon>Variibacter</taxon>
    </lineage>
</organism>
<evidence type="ECO:0000313" key="2">
    <source>
        <dbReference type="EMBL" id="BAT60489.1"/>
    </source>
</evidence>
<protein>
    <submittedName>
        <fullName evidence="2">Uncharacterized protein</fullName>
    </submittedName>
</protein>
<evidence type="ECO:0000313" key="3">
    <source>
        <dbReference type="Proteomes" id="UP000236884"/>
    </source>
</evidence>
<accession>A0A0S3PX36</accession>
<dbReference type="Proteomes" id="UP000236884">
    <property type="component" value="Chromosome"/>
</dbReference>
<gene>
    <name evidence="2" type="ORF">GJW-30_1_03033</name>
</gene>
<name>A0A0S3PX36_9BRAD</name>
<dbReference type="EMBL" id="AP014946">
    <property type="protein sequence ID" value="BAT60489.1"/>
    <property type="molecule type" value="Genomic_DNA"/>
</dbReference>
<keyword evidence="3" id="KW-1185">Reference proteome</keyword>
<proteinExistence type="predicted"/>
<dbReference type="AlphaFoldDB" id="A0A0S3PX36"/>
<reference evidence="2 3" key="1">
    <citation type="submission" date="2015-08" db="EMBL/GenBank/DDBJ databases">
        <title>Investigation of the bacterial diversity of lava forest soil.</title>
        <authorList>
            <person name="Lee J.S."/>
        </authorList>
    </citation>
    <scope>NUCLEOTIDE SEQUENCE [LARGE SCALE GENOMIC DNA]</scope>
    <source>
        <strain evidence="2 3">GJW-30</strain>
    </source>
</reference>
<keyword evidence="1" id="KW-0472">Membrane</keyword>
<keyword evidence="1" id="KW-0812">Transmembrane</keyword>